<gene>
    <name evidence="3" type="ORF">H7U12_11940</name>
</gene>
<keyword evidence="1" id="KW-1133">Transmembrane helix</keyword>
<keyword evidence="1" id="KW-0812">Transmembrane</keyword>
<dbReference type="InterPro" id="IPR007349">
    <property type="entry name" value="DUF418"/>
</dbReference>
<dbReference type="RefSeq" id="WP_186638045.1">
    <property type="nucleotide sequence ID" value="NZ_JACOAF010000029.1"/>
</dbReference>
<feature type="transmembrane region" description="Helical" evidence="1">
    <location>
        <begin position="235"/>
        <end position="256"/>
    </location>
</feature>
<feature type="transmembrane region" description="Helical" evidence="1">
    <location>
        <begin position="141"/>
        <end position="161"/>
    </location>
</feature>
<evidence type="ECO:0000259" key="2">
    <source>
        <dbReference type="Pfam" id="PF04235"/>
    </source>
</evidence>
<organism evidence="3 4">
    <name type="scientific">Rufibacter sediminis</name>
    <dbReference type="NCBI Taxonomy" id="2762756"/>
    <lineage>
        <taxon>Bacteria</taxon>
        <taxon>Pseudomonadati</taxon>
        <taxon>Bacteroidota</taxon>
        <taxon>Cytophagia</taxon>
        <taxon>Cytophagales</taxon>
        <taxon>Hymenobacteraceae</taxon>
        <taxon>Rufibacter</taxon>
    </lineage>
</organism>
<dbReference type="Pfam" id="PF04235">
    <property type="entry name" value="DUF418"/>
    <property type="match status" value="1"/>
</dbReference>
<accession>A0ABR6VT94</accession>
<feature type="transmembrane region" description="Helical" evidence="1">
    <location>
        <begin position="268"/>
        <end position="289"/>
    </location>
</feature>
<evidence type="ECO:0000256" key="1">
    <source>
        <dbReference type="SAM" id="Phobius"/>
    </source>
</evidence>
<evidence type="ECO:0000313" key="4">
    <source>
        <dbReference type="Proteomes" id="UP000659698"/>
    </source>
</evidence>
<proteinExistence type="predicted"/>
<feature type="transmembrane region" description="Helical" evidence="1">
    <location>
        <begin position="73"/>
        <end position="89"/>
    </location>
</feature>
<dbReference type="PANTHER" id="PTHR30590:SF2">
    <property type="entry name" value="INNER MEMBRANE PROTEIN"/>
    <property type="match status" value="1"/>
</dbReference>
<dbReference type="Proteomes" id="UP000659698">
    <property type="component" value="Unassembled WGS sequence"/>
</dbReference>
<protein>
    <submittedName>
        <fullName evidence="3">DUF418 domain-containing protein</fullName>
    </submittedName>
</protein>
<evidence type="ECO:0000313" key="3">
    <source>
        <dbReference type="EMBL" id="MBC3540394.1"/>
    </source>
</evidence>
<comment type="caution">
    <text evidence="3">The sequence shown here is derived from an EMBL/GenBank/DDBJ whole genome shotgun (WGS) entry which is preliminary data.</text>
</comment>
<feature type="transmembrane region" description="Helical" evidence="1">
    <location>
        <begin position="310"/>
        <end position="332"/>
    </location>
</feature>
<dbReference type="PANTHER" id="PTHR30590">
    <property type="entry name" value="INNER MEMBRANE PROTEIN"/>
    <property type="match status" value="1"/>
</dbReference>
<keyword evidence="4" id="KW-1185">Reference proteome</keyword>
<sequence length="380" mass="43239">MELVQSANLEGKSPGRVEQVDILRGFALLGIGLENLFAMHTTNDFFADYSAQYGGGVNHWLLLGLMILVRGKFYPIFSFVFGMSAALGLPTQGSRYFLRRLVGLFLLGALQILFIWEGDVLMQYVLMGVLLLLLRNQSGKFLTGLGACLLLFSFLGKSWGISDLPEVRQDLAVYQSGSFTEMMVFRVQEYLQGVFTWRALFFYSRIFAFMLLGYAFVKSRSINVLMSFSRLRKVFLVHVGLAVGIALAIQLASWRGENGDGWLKDSSLAIYFYAAVMSLAFLPVLLWRVPKASYLLTRLQWLGRLTLTHYLVQNLLFSLLFYKYGLGLFLRLEPWQCVLLYVVVILIQLCLSIWLLRHFRLGPVEFFLRRIAGEKQKGVS</sequence>
<feature type="transmembrane region" description="Helical" evidence="1">
    <location>
        <begin position="195"/>
        <end position="214"/>
    </location>
</feature>
<feature type="transmembrane region" description="Helical" evidence="1">
    <location>
        <begin position="338"/>
        <end position="356"/>
    </location>
</feature>
<reference evidence="3 4" key="1">
    <citation type="journal article" date="2019" name="Int. J. Syst. Evol. Microbiol.">
        <title>Rufibacter sediminis sp. nov., isolated from freshwater lake sediment.</title>
        <authorList>
            <person name="Qu J.H."/>
            <person name="Zhang L.J."/>
            <person name="Fu Y.H."/>
            <person name="Li H.F."/>
        </authorList>
    </citation>
    <scope>NUCLEOTIDE SEQUENCE [LARGE SCALE GENOMIC DNA]</scope>
    <source>
        <strain evidence="3 4">H-1</strain>
    </source>
</reference>
<dbReference type="EMBL" id="JACOAF010000029">
    <property type="protein sequence ID" value="MBC3540394.1"/>
    <property type="molecule type" value="Genomic_DNA"/>
</dbReference>
<feature type="domain" description="DUF418" evidence="2">
    <location>
        <begin position="230"/>
        <end position="372"/>
    </location>
</feature>
<feature type="transmembrane region" description="Helical" evidence="1">
    <location>
        <begin position="101"/>
        <end position="134"/>
    </location>
</feature>
<keyword evidence="1" id="KW-0472">Membrane</keyword>
<name>A0ABR6VT94_9BACT</name>
<dbReference type="InterPro" id="IPR052529">
    <property type="entry name" value="Bact_Transport_Assoc"/>
</dbReference>